<proteinExistence type="predicted"/>
<evidence type="ECO:0000313" key="3">
    <source>
        <dbReference type="Proteomes" id="UP001432322"/>
    </source>
</evidence>
<keyword evidence="1" id="KW-0812">Transmembrane</keyword>
<accession>A0AAV5V3U9</accession>
<dbReference type="EMBL" id="BTSY01000002">
    <property type="protein sequence ID" value="GMT12988.1"/>
    <property type="molecule type" value="Genomic_DNA"/>
</dbReference>
<dbReference type="AlphaFoldDB" id="A0AAV5V3U9"/>
<sequence length="73" mass="8494">YATIICIGAAKKPHDKEPSAHFYQDFPILVLALIDIFFLYNLKVSFFLYRYMSDKENEASTEETLKTAEPKEE</sequence>
<keyword evidence="1" id="KW-1133">Transmembrane helix</keyword>
<dbReference type="Proteomes" id="UP001432322">
    <property type="component" value="Unassembled WGS sequence"/>
</dbReference>
<name>A0AAV5V3U9_9BILA</name>
<feature type="non-terminal residue" evidence="2">
    <location>
        <position position="1"/>
    </location>
</feature>
<evidence type="ECO:0000256" key="1">
    <source>
        <dbReference type="SAM" id="Phobius"/>
    </source>
</evidence>
<comment type="caution">
    <text evidence="2">The sequence shown here is derived from an EMBL/GenBank/DDBJ whole genome shotgun (WGS) entry which is preliminary data.</text>
</comment>
<gene>
    <name evidence="2" type="ORF">PFISCL1PPCAC_4285</name>
</gene>
<reference evidence="2" key="1">
    <citation type="submission" date="2023-10" db="EMBL/GenBank/DDBJ databases">
        <title>Genome assembly of Pristionchus species.</title>
        <authorList>
            <person name="Yoshida K."/>
            <person name="Sommer R.J."/>
        </authorList>
    </citation>
    <scope>NUCLEOTIDE SEQUENCE</scope>
    <source>
        <strain evidence="2">RS5133</strain>
    </source>
</reference>
<organism evidence="2 3">
    <name type="scientific">Pristionchus fissidentatus</name>
    <dbReference type="NCBI Taxonomy" id="1538716"/>
    <lineage>
        <taxon>Eukaryota</taxon>
        <taxon>Metazoa</taxon>
        <taxon>Ecdysozoa</taxon>
        <taxon>Nematoda</taxon>
        <taxon>Chromadorea</taxon>
        <taxon>Rhabditida</taxon>
        <taxon>Rhabditina</taxon>
        <taxon>Diplogasteromorpha</taxon>
        <taxon>Diplogasteroidea</taxon>
        <taxon>Neodiplogasteridae</taxon>
        <taxon>Pristionchus</taxon>
    </lineage>
</organism>
<protein>
    <submittedName>
        <fullName evidence="2">Uncharacterized protein</fullName>
    </submittedName>
</protein>
<keyword evidence="1" id="KW-0472">Membrane</keyword>
<evidence type="ECO:0000313" key="2">
    <source>
        <dbReference type="EMBL" id="GMT12988.1"/>
    </source>
</evidence>
<keyword evidence="3" id="KW-1185">Reference proteome</keyword>
<feature type="transmembrane region" description="Helical" evidence="1">
    <location>
        <begin position="26"/>
        <end position="49"/>
    </location>
</feature>